<dbReference type="eggNOG" id="KOG1075">
    <property type="taxonomic scope" value="Eukaryota"/>
</dbReference>
<dbReference type="AlphaFoldDB" id="A0A061EI22"/>
<dbReference type="EMBL" id="CM001882">
    <property type="protein sequence ID" value="EOY04516.1"/>
    <property type="molecule type" value="Genomic_DNA"/>
</dbReference>
<reference evidence="1 2" key="1">
    <citation type="journal article" date="2013" name="Genome Biol.">
        <title>The genome sequence of the most widely cultivated cacao type and its use to identify candidate genes regulating pod color.</title>
        <authorList>
            <person name="Motamayor J.C."/>
            <person name="Mockaitis K."/>
            <person name="Schmutz J."/>
            <person name="Haiminen N."/>
            <person name="Iii D.L."/>
            <person name="Cornejo O."/>
            <person name="Findley S.D."/>
            <person name="Zheng P."/>
            <person name="Utro F."/>
            <person name="Royaert S."/>
            <person name="Saski C."/>
            <person name="Jenkins J."/>
            <person name="Podicheti R."/>
            <person name="Zhao M."/>
            <person name="Scheffler B.E."/>
            <person name="Stack J.C."/>
            <person name="Feltus F.A."/>
            <person name="Mustiga G.M."/>
            <person name="Amores F."/>
            <person name="Phillips W."/>
            <person name="Marelli J.P."/>
            <person name="May G.D."/>
            <person name="Shapiro H."/>
            <person name="Ma J."/>
            <person name="Bustamante C.D."/>
            <person name="Schnell R.J."/>
            <person name="Main D."/>
            <person name="Gilbert D."/>
            <person name="Parida L."/>
            <person name="Kuhn D.N."/>
        </authorList>
    </citation>
    <scope>NUCLEOTIDE SEQUENCE [LARGE SCALE GENOMIC DNA]</scope>
    <source>
        <strain evidence="2">cv. Matina 1-6</strain>
    </source>
</reference>
<protein>
    <submittedName>
        <fullName evidence="1">Uncharacterized protein</fullName>
    </submittedName>
</protein>
<evidence type="ECO:0000313" key="1">
    <source>
        <dbReference type="EMBL" id="EOY04516.1"/>
    </source>
</evidence>
<accession>A0A061EI22</accession>
<name>A0A061EI22_THECC</name>
<proteinExistence type="predicted"/>
<organism evidence="1 2">
    <name type="scientific">Theobroma cacao</name>
    <name type="common">Cacao</name>
    <name type="synonym">Cocoa</name>
    <dbReference type="NCBI Taxonomy" id="3641"/>
    <lineage>
        <taxon>Eukaryota</taxon>
        <taxon>Viridiplantae</taxon>
        <taxon>Streptophyta</taxon>
        <taxon>Embryophyta</taxon>
        <taxon>Tracheophyta</taxon>
        <taxon>Spermatophyta</taxon>
        <taxon>Magnoliopsida</taxon>
        <taxon>eudicotyledons</taxon>
        <taxon>Gunneridae</taxon>
        <taxon>Pentapetalae</taxon>
        <taxon>rosids</taxon>
        <taxon>malvids</taxon>
        <taxon>Malvales</taxon>
        <taxon>Malvaceae</taxon>
        <taxon>Byttnerioideae</taxon>
        <taxon>Theobroma</taxon>
    </lineage>
</organism>
<evidence type="ECO:0000313" key="2">
    <source>
        <dbReference type="Proteomes" id="UP000026915"/>
    </source>
</evidence>
<gene>
    <name evidence="1" type="ORF">TCM_019762</name>
</gene>
<dbReference type="Gramene" id="EOY04516">
    <property type="protein sequence ID" value="EOY04516"/>
    <property type="gene ID" value="TCM_019762"/>
</dbReference>
<dbReference type="STRING" id="3641.A0A061EI22"/>
<dbReference type="HOGENOM" id="CLU_1231748_0_0_1"/>
<keyword evidence="2" id="KW-1185">Reference proteome</keyword>
<dbReference type="InParanoid" id="A0A061EI22"/>
<dbReference type="Proteomes" id="UP000026915">
    <property type="component" value="Chromosome 4"/>
</dbReference>
<sequence length="225" mass="25863">MDGIMLINEIIHSMRHKLHNDGGIILKLDFEKAFDCVDWGYLLCVMQSMGFRQKWCSWIYKCNSTVRVSILVNGFITSEFPMKRGFAKILGNDTSIYFLFDKWLEDTLLSSKYPRLFSFALVKDMRVLDAWINRVCSIIFKANLYSREESDYEGISNSLSSIALILNKEDGLVWNMNLKVSTDLFKVLFSNGGVFLASPYANCLLTIELDSKIALSWVKSIEQRS</sequence>